<sequence>MSEAEHEIADSETPEGDVQSPDIQQSNYQEATKYQVQADTVNASVQGDNYGIVNHYSSSPLEWMKVLEACGLTIISKNRAHDRTAFSADQKDVQMRVGEALQDAALANEDVEYALTQTDAAEMPAEIDDWFYQLDEYERYYVVTVAILQGAPVADVSMKARDLYLACSSPVRLGQGDAQPARDGAIPARSATRLRRRTYTTATHAGGVSRLLWQNAEFGARVLRFIADESIEWPGSQPGQSFLDMLLQWPGELAGECSRRLTRALGAILAYQSTDQLWRIANAWANGESDRHRRLVALLLSGAYQVGTSEPDKKFAGVIADSVLRLLKQWGERFKQSANMQVACAAAQTYRQIGKLSPEIALAGIAQLLQLPMQKIERARLSEFTSSIISAYVAFTWSGHVRLVLDALASNAERWSHQHYLPAKNYQWYRQQREVALSITFDAFFLIAASSLSAKRADLTVSYNVAQSLPDHPPIPAHDGRDMLLSGLLSRNELHWYLDISILLCAAIIEKRNKAAFDLLRQWAEIVTTQPENDLTTLYAAFANFMVNLDQRLVEWCRDLQGRGMIRRSVETYREKLIMWRDEGKLCQHPIGELMQGALLLITR</sequence>
<evidence type="ECO:0000313" key="3">
    <source>
        <dbReference type="Proteomes" id="UP000290365"/>
    </source>
</evidence>
<accession>A0A4P6JR17</accession>
<dbReference type="AlphaFoldDB" id="A0A4P6JR17"/>
<keyword evidence="3" id="KW-1185">Reference proteome</keyword>
<proteinExistence type="predicted"/>
<evidence type="ECO:0000256" key="1">
    <source>
        <dbReference type="SAM" id="MobiDB-lite"/>
    </source>
</evidence>
<reference evidence="2 3" key="1">
    <citation type="submission" date="2019-01" db="EMBL/GenBank/DDBJ databases">
        <title>Ktedonosporobacter rubrisoli SCAWS-G2.</title>
        <authorList>
            <person name="Huang Y."/>
            <person name="Yan B."/>
        </authorList>
    </citation>
    <scope>NUCLEOTIDE SEQUENCE [LARGE SCALE GENOMIC DNA]</scope>
    <source>
        <strain evidence="2 3">SCAWS-G2</strain>
    </source>
</reference>
<dbReference type="KEGG" id="kbs:EPA93_18575"/>
<feature type="region of interest" description="Disordered" evidence="1">
    <location>
        <begin position="1"/>
        <end position="22"/>
    </location>
</feature>
<organism evidence="2 3">
    <name type="scientific">Ktedonosporobacter rubrisoli</name>
    <dbReference type="NCBI Taxonomy" id="2509675"/>
    <lineage>
        <taxon>Bacteria</taxon>
        <taxon>Bacillati</taxon>
        <taxon>Chloroflexota</taxon>
        <taxon>Ktedonobacteria</taxon>
        <taxon>Ktedonobacterales</taxon>
        <taxon>Ktedonosporobacteraceae</taxon>
        <taxon>Ktedonosporobacter</taxon>
    </lineage>
</organism>
<evidence type="ECO:0000313" key="2">
    <source>
        <dbReference type="EMBL" id="QBD77889.1"/>
    </source>
</evidence>
<dbReference type="Proteomes" id="UP000290365">
    <property type="component" value="Chromosome"/>
</dbReference>
<dbReference type="EMBL" id="CP035758">
    <property type="protein sequence ID" value="QBD77889.1"/>
    <property type="molecule type" value="Genomic_DNA"/>
</dbReference>
<name>A0A4P6JR17_KTERU</name>
<protein>
    <submittedName>
        <fullName evidence="2">Uncharacterized protein</fullName>
    </submittedName>
</protein>
<dbReference type="OrthoDB" id="9820613at2"/>
<dbReference type="RefSeq" id="WP_129888942.1">
    <property type="nucleotide sequence ID" value="NZ_CP035758.1"/>
</dbReference>
<gene>
    <name evidence="2" type="ORF">EPA93_18575</name>
</gene>